<dbReference type="GO" id="GO:0050661">
    <property type="term" value="F:NADP binding"/>
    <property type="evidence" value="ECO:0007669"/>
    <property type="project" value="InterPro"/>
</dbReference>
<evidence type="ECO:0000313" key="9">
    <source>
        <dbReference type="Proteomes" id="UP000038830"/>
    </source>
</evidence>
<dbReference type="RefSeq" id="XP_020069888.1">
    <property type="nucleotide sequence ID" value="XM_020212804.1"/>
</dbReference>
<dbReference type="EMBL" id="CDQK01000003">
    <property type="protein sequence ID" value="CEP22130.1"/>
    <property type="molecule type" value="Genomic_DNA"/>
</dbReference>
<keyword evidence="5" id="KW-0560">Oxidoreductase</keyword>
<dbReference type="OrthoDB" id="72788at2759"/>
<evidence type="ECO:0000313" key="8">
    <source>
        <dbReference type="EMBL" id="ODV72849.1"/>
    </source>
</evidence>
<evidence type="ECO:0000256" key="2">
    <source>
        <dbReference type="ARBA" id="ARBA00022630"/>
    </source>
</evidence>
<dbReference type="GO" id="GO:0003959">
    <property type="term" value="F:NADPH dehydrogenase activity"/>
    <property type="evidence" value="ECO:0007669"/>
    <property type="project" value="InterPro"/>
</dbReference>
<evidence type="ECO:0000256" key="3">
    <source>
        <dbReference type="ARBA" id="ARBA00022643"/>
    </source>
</evidence>
<dbReference type="PANTHER" id="PTHR43303:SF4">
    <property type="entry name" value="NADPH DEHYDROGENASE C23G7.10C-RELATED"/>
    <property type="match status" value="1"/>
</dbReference>
<gene>
    <name evidence="7" type="ORF">BN1211_2405</name>
    <name evidence="8" type="ORF">CYBJADRAFT_128925</name>
</gene>
<dbReference type="Proteomes" id="UP000094389">
    <property type="component" value="Unassembled WGS sequence"/>
</dbReference>
<accession>A0A1E4S026</accession>
<proteinExistence type="predicted"/>
<dbReference type="GeneID" id="30987200"/>
<evidence type="ECO:0000313" key="10">
    <source>
        <dbReference type="Proteomes" id="UP000094389"/>
    </source>
</evidence>
<feature type="domain" description="NADH:flavin oxidoreductase/NADH oxidase N-terminal" evidence="6">
    <location>
        <begin position="34"/>
        <end position="389"/>
    </location>
</feature>
<dbReference type="InterPro" id="IPR013785">
    <property type="entry name" value="Aldolase_TIM"/>
</dbReference>
<reference evidence="9" key="2">
    <citation type="journal article" date="2015" name="J. Biotechnol.">
        <title>The structure of the Cyberlindnera jadinii genome and its relation to Candida utilis analyzed by the occurrence of single nucleotide polymorphisms.</title>
        <authorList>
            <person name="Rupp O."/>
            <person name="Brinkrolf K."/>
            <person name="Buerth C."/>
            <person name="Kunigo M."/>
            <person name="Schneider J."/>
            <person name="Jaenicke S."/>
            <person name="Goesmann A."/>
            <person name="Puehler A."/>
            <person name="Jaeger K.-E."/>
            <person name="Ernst J.F."/>
        </authorList>
    </citation>
    <scope>NUCLEOTIDE SEQUENCE [LARGE SCALE GENOMIC DNA]</scope>
    <source>
        <strain evidence="9">ATCC 18201 / CBS 1600 / BCRC 20928 / JCM 3617 / NBRC 0987 / NRRL Y-1542</strain>
    </source>
</reference>
<dbReference type="EMBL" id="KV453933">
    <property type="protein sequence ID" value="ODV72849.1"/>
    <property type="molecule type" value="Genomic_DNA"/>
</dbReference>
<keyword evidence="3" id="KW-0288">FMN</keyword>
<accession>A0A0H5C2G5</accession>
<dbReference type="InterPro" id="IPR044152">
    <property type="entry name" value="YqjM-like"/>
</dbReference>
<dbReference type="Gene3D" id="3.20.20.70">
    <property type="entry name" value="Aldolase class I"/>
    <property type="match status" value="1"/>
</dbReference>
<organism evidence="7 9">
    <name type="scientific">Cyberlindnera jadinii (strain ATCC 18201 / CBS 1600 / BCRC 20928 / JCM 3617 / NBRC 0987 / NRRL Y-1542)</name>
    <name type="common">Torula yeast</name>
    <name type="synonym">Candida utilis</name>
    <dbReference type="NCBI Taxonomy" id="983966"/>
    <lineage>
        <taxon>Eukaryota</taxon>
        <taxon>Fungi</taxon>
        <taxon>Dikarya</taxon>
        <taxon>Ascomycota</taxon>
        <taxon>Saccharomycotina</taxon>
        <taxon>Saccharomycetes</taxon>
        <taxon>Phaffomycetales</taxon>
        <taxon>Phaffomycetaceae</taxon>
        <taxon>Cyberlindnera</taxon>
    </lineage>
</organism>
<dbReference type="AlphaFoldDB" id="A0A0H5C2G5"/>
<reference evidence="8 10" key="3">
    <citation type="journal article" date="2016" name="Proc. Natl. Acad. Sci. U.S.A.">
        <title>Comparative genomics of biotechnologically important yeasts.</title>
        <authorList>
            <person name="Riley R."/>
            <person name="Haridas S."/>
            <person name="Wolfe K.H."/>
            <person name="Lopes M.R."/>
            <person name="Hittinger C.T."/>
            <person name="Goeker M."/>
            <person name="Salamov A.A."/>
            <person name="Wisecaver J.H."/>
            <person name="Long T.M."/>
            <person name="Calvey C.H."/>
            <person name="Aerts A.L."/>
            <person name="Barry K.W."/>
            <person name="Choi C."/>
            <person name="Clum A."/>
            <person name="Coughlan A.Y."/>
            <person name="Deshpande S."/>
            <person name="Douglass A.P."/>
            <person name="Hanson S.J."/>
            <person name="Klenk H.-P."/>
            <person name="LaButti K.M."/>
            <person name="Lapidus A."/>
            <person name="Lindquist E.A."/>
            <person name="Lipzen A.M."/>
            <person name="Meier-Kolthoff J.P."/>
            <person name="Ohm R.A."/>
            <person name="Otillar R.P."/>
            <person name="Pangilinan J.L."/>
            <person name="Peng Y."/>
            <person name="Rokas A."/>
            <person name="Rosa C.A."/>
            <person name="Scheuner C."/>
            <person name="Sibirny A.A."/>
            <person name="Slot J.C."/>
            <person name="Stielow J.B."/>
            <person name="Sun H."/>
            <person name="Kurtzman C.P."/>
            <person name="Blackwell M."/>
            <person name="Grigoriev I.V."/>
            <person name="Jeffries T.W."/>
        </authorList>
    </citation>
    <scope>NUCLEOTIDE SEQUENCE [LARGE SCALE GENOMIC DNA]</scope>
    <source>
        <strain evidence="10">ATCC 18201 / CBS 1600 / BCRC 20928 / JCM 3617 / NBRC 0987 / NRRL Y-1542</strain>
        <strain evidence="8">NRRL Y-1542</strain>
    </source>
</reference>
<dbReference type="Pfam" id="PF00724">
    <property type="entry name" value="Oxidored_FMN"/>
    <property type="match status" value="1"/>
</dbReference>
<protein>
    <submittedName>
        <fullName evidence="8">FMN-linked oxidoreductase</fullName>
    </submittedName>
</protein>
<sequence length="406" mass="44308">MANPSPGIPYFVPAALHPTGTVISTLDGTEAPPLFTPLKIKGMTVPNRIAMSPMVMYATDKEGPNKATPNLYHLIHYGSVVERGCSLIVAEAVAVTEDGRCSPEELALETDSQALGWKPVVDFVHSQGGKIGVQLSHGGRKSSTWALHTSKALTAIGKEAGGWADQPEKIISASAISYSEQDGYPVPREMTKEDIKDVVKKYKEARDRAIEIAGFDFVEIQAAHGYLVNCFLSAASNKRTDEYGGPLQNRMRFLLEICDAVKDNEHPLFVRISAEEWSNNPDAWHMNDTLSLVEALDKHGVDLVDVSSGGIDSNQIKIAHPPGYHVPLARAVKHYVKEKSLKILVSTVGRINSAWLANDIITNEDADVVFIGSPFLKKPSLVWEWAEELNVKVAVSRPIGWPLGIV</sequence>
<dbReference type="SUPFAM" id="SSF51395">
    <property type="entry name" value="FMN-linked oxidoreductases"/>
    <property type="match status" value="1"/>
</dbReference>
<dbReference type="STRING" id="983966.A0A0H5C2G5"/>
<comment type="cofactor">
    <cofactor evidence="1">
        <name>FMN</name>
        <dbReference type="ChEBI" id="CHEBI:58210"/>
    </cofactor>
</comment>
<keyword evidence="10" id="KW-1185">Reference proteome</keyword>
<evidence type="ECO:0000259" key="6">
    <source>
        <dbReference type="Pfam" id="PF00724"/>
    </source>
</evidence>
<dbReference type="InterPro" id="IPR001155">
    <property type="entry name" value="OxRdtase_FMN_N"/>
</dbReference>
<name>A0A0H5C2G5_CYBJN</name>
<keyword evidence="4" id="KW-0521">NADP</keyword>
<dbReference type="PANTHER" id="PTHR43303">
    <property type="entry name" value="NADPH DEHYDROGENASE C23G7.10C-RELATED"/>
    <property type="match status" value="1"/>
</dbReference>
<evidence type="ECO:0000256" key="4">
    <source>
        <dbReference type="ARBA" id="ARBA00022857"/>
    </source>
</evidence>
<dbReference type="GO" id="GO:0010181">
    <property type="term" value="F:FMN binding"/>
    <property type="evidence" value="ECO:0007669"/>
    <property type="project" value="InterPro"/>
</dbReference>
<dbReference type="OMA" id="ANIPWGP"/>
<evidence type="ECO:0000256" key="1">
    <source>
        <dbReference type="ARBA" id="ARBA00001917"/>
    </source>
</evidence>
<keyword evidence="2" id="KW-0285">Flavoprotein</keyword>
<reference evidence="7" key="1">
    <citation type="submission" date="2014-12" db="EMBL/GenBank/DDBJ databases">
        <authorList>
            <person name="Jaenicke S."/>
        </authorList>
    </citation>
    <scope>NUCLEOTIDE SEQUENCE [LARGE SCALE GENOMIC DNA]</scope>
    <source>
        <strain evidence="7">CBS1600</strain>
    </source>
</reference>
<evidence type="ECO:0000256" key="5">
    <source>
        <dbReference type="ARBA" id="ARBA00023002"/>
    </source>
</evidence>
<dbReference type="Proteomes" id="UP000038830">
    <property type="component" value="Unassembled WGS sequence"/>
</dbReference>
<evidence type="ECO:0000313" key="7">
    <source>
        <dbReference type="EMBL" id="CEP22130.1"/>
    </source>
</evidence>